<comment type="similarity">
    <text evidence="3">Belongs to the OST3/OST6 family.</text>
</comment>
<evidence type="ECO:0000256" key="5">
    <source>
        <dbReference type="ARBA" id="ARBA00022729"/>
    </source>
</evidence>
<dbReference type="PANTHER" id="PTHR12692:SF0">
    <property type="entry name" value="GH11935P"/>
    <property type="match status" value="1"/>
</dbReference>
<sequence length="284" mass="32071">MKLTGATFDQLTSQPRNYSLFVIMTTFDPNHRCVMCKEFDKDVKLVAQAFGRQKDEPRVFLGQLDFADGRQVFSKLNILTVPYVLHYPPTEGPRARVGGADFDKIDLNRKELDADAFVHYIDSVSGVKLTIRRPINWTAVGIYVALLLSAIVFVRLVASSLLVVIQNRKLWTVLTLGLSILFCSGHMWNNIRSPAYNGGRNGQIEIFQPGFQSQYVIESQIVGLLYAATAVVVVGLITKVPTIQDPLKQRTAVYIGVALFLTLWSYTMRVFRYKNGGYPYKLFF</sequence>
<feature type="transmembrane region" description="Helical" evidence="9">
    <location>
        <begin position="252"/>
        <end position="271"/>
    </location>
</feature>
<dbReference type="GO" id="GO:0018279">
    <property type="term" value="P:protein N-linked glycosylation via asparagine"/>
    <property type="evidence" value="ECO:0007669"/>
    <property type="project" value="TreeGrafter"/>
</dbReference>
<dbReference type="InterPro" id="IPR021149">
    <property type="entry name" value="OligosaccharylTrfase_OST3/OST6"/>
</dbReference>
<dbReference type="GO" id="GO:0008250">
    <property type="term" value="C:oligosaccharyltransferase complex"/>
    <property type="evidence" value="ECO:0007669"/>
    <property type="project" value="TreeGrafter"/>
</dbReference>
<dbReference type="PANTHER" id="PTHR12692">
    <property type="entry name" value="DOLICHYL-DIPHOSPHOOLIGOSACCHARIDE--PROTEIN GLYCOSYLTRANSFERASE-RELATED"/>
    <property type="match status" value="1"/>
</dbReference>
<keyword evidence="4 9" id="KW-0812">Transmembrane</keyword>
<reference evidence="10" key="1">
    <citation type="submission" date="2020-05" db="EMBL/GenBank/DDBJ databases">
        <title>Phylogenomic resolution of chytrid fungi.</title>
        <authorList>
            <person name="Stajich J.E."/>
            <person name="Amses K."/>
            <person name="Simmons R."/>
            <person name="Seto K."/>
            <person name="Myers J."/>
            <person name="Bonds A."/>
            <person name="Quandt C.A."/>
            <person name="Barry K."/>
            <person name="Liu P."/>
            <person name="Grigoriev I."/>
            <person name="Longcore J.E."/>
            <person name="James T.Y."/>
        </authorList>
    </citation>
    <scope>NUCLEOTIDE SEQUENCE</scope>
    <source>
        <strain evidence="10">JEL0318</strain>
    </source>
</reference>
<dbReference type="SUPFAM" id="SSF52833">
    <property type="entry name" value="Thioredoxin-like"/>
    <property type="match status" value="1"/>
</dbReference>
<dbReference type="GO" id="GO:0016740">
    <property type="term" value="F:transferase activity"/>
    <property type="evidence" value="ECO:0007669"/>
    <property type="project" value="UniProtKB-KW"/>
</dbReference>
<evidence type="ECO:0000256" key="6">
    <source>
        <dbReference type="ARBA" id="ARBA00022824"/>
    </source>
</evidence>
<name>A0AAD5SCA6_9FUNG</name>
<comment type="subcellular location">
    <subcellularLocation>
        <location evidence="2">Endoplasmic reticulum membrane</location>
        <topology evidence="2">Multi-pass membrane protein</topology>
    </subcellularLocation>
</comment>
<keyword evidence="11" id="KW-1185">Reference proteome</keyword>
<evidence type="ECO:0000256" key="3">
    <source>
        <dbReference type="ARBA" id="ARBA00009561"/>
    </source>
</evidence>
<gene>
    <name evidence="10" type="primary">OST3</name>
    <name evidence="10" type="ORF">HK097_008552</name>
</gene>
<evidence type="ECO:0000256" key="9">
    <source>
        <dbReference type="SAM" id="Phobius"/>
    </source>
</evidence>
<evidence type="ECO:0000256" key="2">
    <source>
        <dbReference type="ARBA" id="ARBA00004477"/>
    </source>
</evidence>
<feature type="transmembrane region" description="Helical" evidence="9">
    <location>
        <begin position="137"/>
        <end position="158"/>
    </location>
</feature>
<dbReference type="Pfam" id="PF04756">
    <property type="entry name" value="OST3_OST6"/>
    <property type="match status" value="1"/>
</dbReference>
<protein>
    <submittedName>
        <fullName evidence="10">Oligosaccharyl transferase subunit ost3/OST6</fullName>
    </submittedName>
</protein>
<proteinExistence type="inferred from homology"/>
<dbReference type="Proteomes" id="UP001212841">
    <property type="component" value="Unassembled WGS sequence"/>
</dbReference>
<dbReference type="Gene3D" id="3.40.30.10">
    <property type="entry name" value="Glutaredoxin"/>
    <property type="match status" value="1"/>
</dbReference>
<accession>A0AAD5SCA6</accession>
<evidence type="ECO:0000256" key="7">
    <source>
        <dbReference type="ARBA" id="ARBA00022989"/>
    </source>
</evidence>
<dbReference type="InterPro" id="IPR036249">
    <property type="entry name" value="Thioredoxin-like_sf"/>
</dbReference>
<keyword evidence="10" id="KW-0808">Transferase</keyword>
<keyword evidence="6" id="KW-0256">Endoplasmic reticulum</keyword>
<organism evidence="10 11">
    <name type="scientific">Rhizophlyctis rosea</name>
    <dbReference type="NCBI Taxonomy" id="64517"/>
    <lineage>
        <taxon>Eukaryota</taxon>
        <taxon>Fungi</taxon>
        <taxon>Fungi incertae sedis</taxon>
        <taxon>Chytridiomycota</taxon>
        <taxon>Chytridiomycota incertae sedis</taxon>
        <taxon>Chytridiomycetes</taxon>
        <taxon>Rhizophlyctidales</taxon>
        <taxon>Rhizophlyctidaceae</taxon>
        <taxon>Rhizophlyctis</taxon>
    </lineage>
</organism>
<keyword evidence="7 9" id="KW-1133">Transmembrane helix</keyword>
<keyword evidence="5" id="KW-0732">Signal</keyword>
<comment type="caution">
    <text evidence="10">The sequence shown here is derived from an EMBL/GenBank/DDBJ whole genome shotgun (WGS) entry which is preliminary data.</text>
</comment>
<evidence type="ECO:0000256" key="8">
    <source>
        <dbReference type="ARBA" id="ARBA00023136"/>
    </source>
</evidence>
<evidence type="ECO:0000256" key="4">
    <source>
        <dbReference type="ARBA" id="ARBA00022692"/>
    </source>
</evidence>
<evidence type="ECO:0000313" key="10">
    <source>
        <dbReference type="EMBL" id="KAJ3050489.1"/>
    </source>
</evidence>
<evidence type="ECO:0000313" key="11">
    <source>
        <dbReference type="Proteomes" id="UP001212841"/>
    </source>
</evidence>
<feature type="transmembrane region" description="Helical" evidence="9">
    <location>
        <begin position="170"/>
        <end position="188"/>
    </location>
</feature>
<feature type="transmembrane region" description="Helical" evidence="9">
    <location>
        <begin position="221"/>
        <end position="240"/>
    </location>
</feature>
<dbReference type="AlphaFoldDB" id="A0AAD5SCA6"/>
<evidence type="ECO:0000256" key="1">
    <source>
        <dbReference type="ARBA" id="ARBA00002791"/>
    </source>
</evidence>
<dbReference type="EMBL" id="JADGJD010000507">
    <property type="protein sequence ID" value="KAJ3050489.1"/>
    <property type="molecule type" value="Genomic_DNA"/>
</dbReference>
<comment type="function">
    <text evidence="1">Subunit of the oligosaccharyl transferase (OST) complex that catalyzes the initial transfer of a defined glycan (Glc(3)Man(9)GlcNAc(2) in eukaryotes) from the lipid carrier dolichol-pyrophosphate to an asparagine residue within an Asn-X-Ser/Thr consensus motif in nascent polypeptide chains, the first step in protein N-glycosylation. N-glycosylation occurs cotranslationally and the complex associates with the Sec61 complex at the channel-forming translocon complex that mediates protein translocation across the endoplasmic reticulum (ER). All subunits are required for a maximal enzyme activity.</text>
</comment>
<keyword evidence="8 9" id="KW-0472">Membrane</keyword>